<gene>
    <name evidence="7" type="ORF">A11A3_02772</name>
</gene>
<dbReference type="GO" id="GO:0004252">
    <property type="term" value="F:serine-type endopeptidase activity"/>
    <property type="evidence" value="ECO:0007669"/>
    <property type="project" value="InterPro"/>
</dbReference>
<dbReference type="Proteomes" id="UP000010164">
    <property type="component" value="Unassembled WGS sequence"/>
</dbReference>
<dbReference type="AlphaFoldDB" id="L0WHX1"/>
<organism evidence="7 8">
    <name type="scientific">Alcanivorax hongdengensis A-11-3</name>
    <dbReference type="NCBI Taxonomy" id="1177179"/>
    <lineage>
        <taxon>Bacteria</taxon>
        <taxon>Pseudomonadati</taxon>
        <taxon>Pseudomonadota</taxon>
        <taxon>Gammaproteobacteria</taxon>
        <taxon>Oceanospirillales</taxon>
        <taxon>Alcanivoracaceae</taxon>
        <taxon>Alcanivorax</taxon>
    </lineage>
</organism>
<evidence type="ECO:0000256" key="4">
    <source>
        <dbReference type="ARBA" id="ARBA00023136"/>
    </source>
</evidence>
<evidence type="ECO:0000256" key="3">
    <source>
        <dbReference type="ARBA" id="ARBA00022989"/>
    </source>
</evidence>
<protein>
    <recommendedName>
        <fullName evidence="6">Peptidase S54 rhomboid domain-containing protein</fullName>
    </recommendedName>
</protein>
<comment type="subcellular location">
    <subcellularLocation>
        <location evidence="1">Membrane</location>
        <topology evidence="1">Multi-pass membrane protein</topology>
    </subcellularLocation>
</comment>
<dbReference type="EMBL" id="AMRJ01000002">
    <property type="protein sequence ID" value="EKF75757.1"/>
    <property type="molecule type" value="Genomic_DNA"/>
</dbReference>
<evidence type="ECO:0000256" key="5">
    <source>
        <dbReference type="SAM" id="Phobius"/>
    </source>
</evidence>
<dbReference type="RefSeq" id="WP_008927741.1">
    <property type="nucleotide sequence ID" value="NZ_AMRJ01000002.1"/>
</dbReference>
<dbReference type="InterPro" id="IPR022764">
    <property type="entry name" value="Peptidase_S54_rhomboid_dom"/>
</dbReference>
<evidence type="ECO:0000256" key="1">
    <source>
        <dbReference type="ARBA" id="ARBA00004141"/>
    </source>
</evidence>
<dbReference type="eggNOG" id="COG0705">
    <property type="taxonomic scope" value="Bacteria"/>
</dbReference>
<dbReference type="STRING" id="1177179.A11A3_02772"/>
<keyword evidence="3 5" id="KW-1133">Transmembrane helix</keyword>
<dbReference type="GO" id="GO:0016020">
    <property type="term" value="C:membrane"/>
    <property type="evidence" value="ECO:0007669"/>
    <property type="project" value="UniProtKB-SubCell"/>
</dbReference>
<dbReference type="Gene3D" id="1.20.1540.10">
    <property type="entry name" value="Rhomboid-like"/>
    <property type="match status" value="1"/>
</dbReference>
<feature type="transmembrane region" description="Helical" evidence="5">
    <location>
        <begin position="185"/>
        <end position="202"/>
    </location>
</feature>
<dbReference type="OrthoDB" id="6077128at2"/>
<keyword evidence="4 5" id="KW-0472">Membrane</keyword>
<proteinExistence type="predicted"/>
<feature type="transmembrane region" description="Helical" evidence="5">
    <location>
        <begin position="249"/>
        <end position="268"/>
    </location>
</feature>
<sequence length="463" mass="51134">MTTTQKRPNAERLKRLPWITALVSLLIILGYLALPAARAPQPVLDWYASSGLKTLEWQNYLAWLRFHGQSPLAASLEQQLATGDHHAYSAALLSPAFDADSRQRGRDFWSPADLERRQSLRDQVPLQLAASPLYQWGLPVQASRPARFFTAPFVPGSPWATFALLLWILPLAIWLEKRLGHGKQLTLWLAGSLLAGAGYLLLARPGQIPLHGAGPALMVWVGAFFGLQRRTLALPIWQPRQRRWQTRHVRPWWLLPLIPAMLSLMLLYSSPANSLAAAILALLGGAAVVQLMRASDSEPQESDPFITPDPQQVSTLSRGWQALALLNGPTARDSFQQVLAGDPAHFSALTGQFTALQLTGDDNGWHQVACALFRHPASGKGEPQQVRHYWHQYQQRSQTPLPGTVGWALVATLARAQAFTEAEALAESLPAAEGRQQALAVLVEEFEKEGLGHRARNWKSQAA</sequence>
<feature type="domain" description="Peptidase S54 rhomboid" evidence="6">
    <location>
        <begin position="146"/>
        <end position="291"/>
    </location>
</feature>
<evidence type="ECO:0000259" key="6">
    <source>
        <dbReference type="Pfam" id="PF01694"/>
    </source>
</evidence>
<name>L0WHX1_9GAMM</name>
<dbReference type="SUPFAM" id="SSF144091">
    <property type="entry name" value="Rhomboid-like"/>
    <property type="match status" value="1"/>
</dbReference>
<keyword evidence="2 5" id="KW-0812">Transmembrane</keyword>
<feature type="transmembrane region" description="Helical" evidence="5">
    <location>
        <begin position="208"/>
        <end position="228"/>
    </location>
</feature>
<dbReference type="PATRIC" id="fig|1177179.3.peg.553"/>
<dbReference type="Pfam" id="PF01694">
    <property type="entry name" value="Rhomboid"/>
    <property type="match status" value="1"/>
</dbReference>
<evidence type="ECO:0000256" key="2">
    <source>
        <dbReference type="ARBA" id="ARBA00022692"/>
    </source>
</evidence>
<comment type="caution">
    <text evidence="7">The sequence shown here is derived from an EMBL/GenBank/DDBJ whole genome shotgun (WGS) entry which is preliminary data.</text>
</comment>
<feature type="transmembrane region" description="Helical" evidence="5">
    <location>
        <begin position="153"/>
        <end position="173"/>
    </location>
</feature>
<feature type="transmembrane region" description="Helical" evidence="5">
    <location>
        <begin position="16"/>
        <end position="34"/>
    </location>
</feature>
<dbReference type="InterPro" id="IPR035952">
    <property type="entry name" value="Rhomboid-like_sf"/>
</dbReference>
<keyword evidence="8" id="KW-1185">Reference proteome</keyword>
<accession>L0WHX1</accession>
<evidence type="ECO:0000313" key="7">
    <source>
        <dbReference type="EMBL" id="EKF75757.1"/>
    </source>
</evidence>
<evidence type="ECO:0000313" key="8">
    <source>
        <dbReference type="Proteomes" id="UP000010164"/>
    </source>
</evidence>
<reference evidence="7 8" key="1">
    <citation type="journal article" date="2012" name="J. Bacteriol.">
        <title>Genome Sequence of the Alkane-Degrading Bacterium Alcanivorax hongdengensis Type Strain A-11-3.</title>
        <authorList>
            <person name="Lai Q."/>
            <person name="Shao Z."/>
        </authorList>
    </citation>
    <scope>NUCLEOTIDE SEQUENCE [LARGE SCALE GENOMIC DNA]</scope>
    <source>
        <strain evidence="7 8">A-11-3</strain>
    </source>
</reference>